<feature type="domain" description="PWWP" evidence="2">
    <location>
        <begin position="810"/>
        <end position="871"/>
    </location>
</feature>
<dbReference type="PANTHER" id="PTHR42851">
    <property type="entry name" value="ALDOLASE-RELATED"/>
    <property type="match status" value="1"/>
</dbReference>
<feature type="compositionally biased region" description="Acidic residues" evidence="1">
    <location>
        <begin position="752"/>
        <end position="775"/>
    </location>
</feature>
<keyword evidence="4" id="KW-1185">Reference proteome</keyword>
<dbReference type="Gene3D" id="2.30.30.140">
    <property type="match status" value="1"/>
</dbReference>
<comment type="caution">
    <text evidence="3">The sequence shown here is derived from an EMBL/GenBank/DDBJ whole genome shotgun (WGS) entry which is preliminary data.</text>
</comment>
<dbReference type="SMART" id="SM00293">
    <property type="entry name" value="PWWP"/>
    <property type="match status" value="1"/>
</dbReference>
<dbReference type="PANTHER" id="PTHR42851:SF4">
    <property type="entry name" value="PWWP DOMAIN-CONTAINING PROTEIN"/>
    <property type="match status" value="1"/>
</dbReference>
<feature type="region of interest" description="Disordered" evidence="1">
    <location>
        <begin position="1211"/>
        <end position="1237"/>
    </location>
</feature>
<dbReference type="CDD" id="cd05162">
    <property type="entry name" value="PWWP"/>
    <property type="match status" value="1"/>
</dbReference>
<dbReference type="EMBL" id="JAJSOW010000107">
    <property type="protein sequence ID" value="KAI9157055.1"/>
    <property type="molecule type" value="Genomic_DNA"/>
</dbReference>
<organism evidence="3 4">
    <name type="scientific">Acer negundo</name>
    <name type="common">Box elder</name>
    <dbReference type="NCBI Taxonomy" id="4023"/>
    <lineage>
        <taxon>Eukaryota</taxon>
        <taxon>Viridiplantae</taxon>
        <taxon>Streptophyta</taxon>
        <taxon>Embryophyta</taxon>
        <taxon>Tracheophyta</taxon>
        <taxon>Spermatophyta</taxon>
        <taxon>Magnoliopsida</taxon>
        <taxon>eudicotyledons</taxon>
        <taxon>Gunneridae</taxon>
        <taxon>Pentapetalae</taxon>
        <taxon>rosids</taxon>
        <taxon>malvids</taxon>
        <taxon>Sapindales</taxon>
        <taxon>Sapindaceae</taxon>
        <taxon>Hippocastanoideae</taxon>
        <taxon>Acereae</taxon>
        <taxon>Acer</taxon>
    </lineage>
</organism>
<gene>
    <name evidence="3" type="ORF">LWI28_016212</name>
</gene>
<feature type="region of interest" description="Disordered" evidence="1">
    <location>
        <begin position="50"/>
        <end position="73"/>
    </location>
</feature>
<feature type="compositionally biased region" description="Basic and acidic residues" evidence="1">
    <location>
        <begin position="263"/>
        <end position="285"/>
    </location>
</feature>
<proteinExistence type="predicted"/>
<dbReference type="Pfam" id="PF00855">
    <property type="entry name" value="PWWP"/>
    <property type="match status" value="1"/>
</dbReference>
<feature type="region of interest" description="Disordered" evidence="1">
    <location>
        <begin position="752"/>
        <end position="779"/>
    </location>
</feature>
<sequence length="1406" mass="153084">MDEDKDMNVSVAKSNLVESTMNVSEHVVGESETRVGPMVEEVVCSHVSVDDGECTNDGGGEGEGNLNDEEIHGRGGLGEVELERDLRGVDGENDVVADPGSRETDVSGGGEASLDSWFGTAGGGPLVEERAGRESAEREKGGGDVVDEMPKRDDGVLNDGVHNGGIETRIEGSSAVLGSTDGETEVRMEDTAVITSEEGLEGGLVEEEESASEKVGSMGGEAQNHEAENGLRSSTVVLGAPDGKTQTLVVEEVMENENASGKELVKDAKQGRETDDGEEDAHQDVDMQEVVMESENASGKELVKSAEPNRETDAGGEDVHQDIGVLDDKIRNPGIETAGEGTDAGEEDAHQDVDMQEVIVESENASGKELVKSAEPNRETDAGGEDAHQDIVVSDDKIRNPGIEAAVTGSSGLVQDSSVQTPVVEEAAAVVREEVLNVKDDDLGNNNVEGLASISDEKQIPMANTDDRQTEKSFVYPNPESLDEQTPVAVSGEVTATDKEEFLCSTVEDATSSCQPTQVVGDEVAAMDTKVHPNSKNNKQLKPEGCRNQGTAHDVALLDSNKEQAMEIDEQVVNSETLCMATDIDTHDDTKGNELVDNHEALNANVVVDGHAEKEQHLKHDESLEQQVNDVEQVCSDGRKIGGSTDNHRSDLVSTGQPTDEVVEGEVMAVDDKVPSDPTVKSCSGNDQSLKAEVFGRNAEIDSRVMNGVETALQASEEKVEGLGPAGDKTASVNTIVGQDMLIEEQVIDAEQDGSDGGQEMEVEEQDNDTEQPETTEEKFGKPTIMKVGSSVKSHEVSYLPLEDEDEFKVSDLVWGKVRSHPWWPGQIYDPSDASEKAMKYHKKDCFLVAYFGDRTFAWVDASLLKPFYSHFSQVEKQSNSEVFQNAVNCALEEVSRRIELGLVCSCIPNDTYDDIKFQMVENTGIRQESSMRDGMGDSVGANSFQPDKLVKYMKALAQSPSDGADRLELVIAKAQLLSFYRLKGYCELPEYQMFGGLAENSEDYANLISKDDEHISSCKENLESQRSSHNKRKHNLRDCTYPSKKERSLSELMSFDSLDDEEFGYEEKATSKLVSPSSKKRKAVDSIGDDSLQDGRKTISLAKVSITTPQVPKPSFKIGECIRRAASQMAGSPSILKSNSERFQKFDVDGSDENFEDAEGKRTVLPTDYSSLDGLLSQLHLAARDPMKGYSFLNTITSFFSDFRNSRSLSRHSVDKAGGKRKKSSHASGAPETFEFEDMNDTYWTDRVIQNGAEEEQEQSSSKNGRGEYKIVPVELKPVQKSRRSYNRKQYSVVNLDAPPAKPPGYVDENAPAELVMTFSEVDSVPSETKLNKMFRSFGPIKESETEVDRETSRARVVFKRSADAEIAHSSAAKFNIFGSMIGNFRKEQAPEDKNAGSVPVITTP</sequence>
<accession>A0AAD5I9W8</accession>
<dbReference type="Proteomes" id="UP001064489">
    <property type="component" value="Chromosome 12"/>
</dbReference>
<reference evidence="3" key="2">
    <citation type="submission" date="2023-02" db="EMBL/GenBank/DDBJ databases">
        <authorList>
            <person name="Swenson N.G."/>
            <person name="Wegrzyn J.L."/>
            <person name="Mcevoy S.L."/>
        </authorList>
    </citation>
    <scope>NUCLEOTIDE SEQUENCE</scope>
    <source>
        <strain evidence="3">91603</strain>
        <tissue evidence="3">Leaf</tissue>
    </source>
</reference>
<name>A0AAD5I9W8_ACENE</name>
<dbReference type="InterPro" id="IPR053063">
    <property type="entry name" value="PWWP_domain_containing_PDP"/>
</dbReference>
<feature type="region of interest" description="Disordered" evidence="1">
    <location>
        <begin position="363"/>
        <end position="397"/>
    </location>
</feature>
<dbReference type="InterPro" id="IPR000313">
    <property type="entry name" value="PWWP_dom"/>
</dbReference>
<feature type="compositionally biased region" description="Basic and acidic residues" evidence="1">
    <location>
        <begin position="301"/>
        <end position="331"/>
    </location>
</feature>
<evidence type="ECO:0000259" key="2">
    <source>
        <dbReference type="PROSITE" id="PS50812"/>
    </source>
</evidence>
<feature type="region of interest" description="Disordered" evidence="1">
    <location>
        <begin position="441"/>
        <end position="488"/>
    </location>
</feature>
<evidence type="ECO:0000313" key="3">
    <source>
        <dbReference type="EMBL" id="KAI9157055.1"/>
    </source>
</evidence>
<protein>
    <recommendedName>
        <fullName evidence="2">PWWP domain-containing protein</fullName>
    </recommendedName>
</protein>
<feature type="compositionally biased region" description="Basic and acidic residues" evidence="1">
    <location>
        <begin position="127"/>
        <end position="155"/>
    </location>
</feature>
<reference evidence="3" key="1">
    <citation type="journal article" date="2022" name="Plant J.">
        <title>Strategies of tolerance reflected in two North American maple genomes.</title>
        <authorList>
            <person name="McEvoy S.L."/>
            <person name="Sezen U.U."/>
            <person name="Trouern-Trend A."/>
            <person name="McMahon S.M."/>
            <person name="Schaberg P.G."/>
            <person name="Yang J."/>
            <person name="Wegrzyn J.L."/>
            <person name="Swenson N.G."/>
        </authorList>
    </citation>
    <scope>NUCLEOTIDE SEQUENCE</scope>
    <source>
        <strain evidence="3">91603</strain>
    </source>
</reference>
<evidence type="ECO:0000313" key="4">
    <source>
        <dbReference type="Proteomes" id="UP001064489"/>
    </source>
</evidence>
<feature type="compositionally biased region" description="Basic and acidic residues" evidence="1">
    <location>
        <begin position="369"/>
        <end position="397"/>
    </location>
</feature>
<feature type="compositionally biased region" description="Basic and acidic residues" evidence="1">
    <location>
        <begin position="455"/>
        <end position="471"/>
    </location>
</feature>
<dbReference type="PROSITE" id="PS50812">
    <property type="entry name" value="PWWP"/>
    <property type="match status" value="1"/>
</dbReference>
<feature type="region of interest" description="Disordered" evidence="1">
    <location>
        <begin position="256"/>
        <end position="348"/>
    </location>
</feature>
<evidence type="ECO:0000256" key="1">
    <source>
        <dbReference type="SAM" id="MobiDB-lite"/>
    </source>
</evidence>
<feature type="region of interest" description="Disordered" evidence="1">
    <location>
        <begin position="91"/>
        <end position="166"/>
    </location>
</feature>
<dbReference type="SUPFAM" id="SSF63748">
    <property type="entry name" value="Tudor/PWWP/MBT"/>
    <property type="match status" value="1"/>
</dbReference>